<dbReference type="AlphaFoldDB" id="A0A7K1LAP6"/>
<gene>
    <name evidence="1" type="ORF">GNZ18_33640</name>
</gene>
<dbReference type="EMBL" id="WOFH01000014">
    <property type="protein sequence ID" value="MUN41500.1"/>
    <property type="molecule type" value="Genomic_DNA"/>
</dbReference>
<proteinExistence type="predicted"/>
<protein>
    <submittedName>
        <fullName evidence="1">DNA-binding protein</fullName>
    </submittedName>
</protein>
<organism evidence="1 2">
    <name type="scientific">Actinomadura litoris</name>
    <dbReference type="NCBI Taxonomy" id="2678616"/>
    <lineage>
        <taxon>Bacteria</taxon>
        <taxon>Bacillati</taxon>
        <taxon>Actinomycetota</taxon>
        <taxon>Actinomycetes</taxon>
        <taxon>Streptosporangiales</taxon>
        <taxon>Thermomonosporaceae</taxon>
        <taxon>Actinomadura</taxon>
    </lineage>
</organism>
<reference evidence="1 2" key="1">
    <citation type="submission" date="2019-11" db="EMBL/GenBank/DDBJ databases">
        <authorList>
            <person name="Cao P."/>
        </authorList>
    </citation>
    <scope>NUCLEOTIDE SEQUENCE [LARGE SCALE GENOMIC DNA]</scope>
    <source>
        <strain evidence="1 2">NEAU-AAG5</strain>
    </source>
</reference>
<sequence length="66" mass="7087">MMPAVPDPRERPTISVPEAGEFFGLKPAASYKAAERGEIPTIRVGRALKVPTAKFLDKLGLLGLNP</sequence>
<evidence type="ECO:0000313" key="1">
    <source>
        <dbReference type="EMBL" id="MUN41500.1"/>
    </source>
</evidence>
<comment type="caution">
    <text evidence="1">The sequence shown here is derived from an EMBL/GenBank/DDBJ whole genome shotgun (WGS) entry which is preliminary data.</text>
</comment>
<dbReference type="GO" id="GO:0003677">
    <property type="term" value="F:DNA binding"/>
    <property type="evidence" value="ECO:0007669"/>
    <property type="project" value="UniProtKB-KW"/>
</dbReference>
<accession>A0A7K1LAP6</accession>
<evidence type="ECO:0000313" key="2">
    <source>
        <dbReference type="Proteomes" id="UP000432015"/>
    </source>
</evidence>
<keyword evidence="1" id="KW-0238">DNA-binding</keyword>
<keyword evidence="2" id="KW-1185">Reference proteome</keyword>
<name>A0A7K1LAP6_9ACTN</name>
<dbReference type="Proteomes" id="UP000432015">
    <property type="component" value="Unassembled WGS sequence"/>
</dbReference>